<dbReference type="Proteomes" id="UP000078595">
    <property type="component" value="Chromosome 4"/>
</dbReference>
<keyword evidence="1" id="KW-0472">Membrane</keyword>
<proteinExistence type="predicted"/>
<dbReference type="RefSeq" id="XP_018264000.2">
    <property type="nucleotide sequence ID" value="XM_018407192.2"/>
</dbReference>
<protein>
    <submittedName>
        <fullName evidence="2">Uncharacterized protein</fullName>
    </submittedName>
</protein>
<organism evidence="2 3">
    <name type="scientific">Kwoniella dejecticola CBS 10117</name>
    <dbReference type="NCBI Taxonomy" id="1296121"/>
    <lineage>
        <taxon>Eukaryota</taxon>
        <taxon>Fungi</taxon>
        <taxon>Dikarya</taxon>
        <taxon>Basidiomycota</taxon>
        <taxon>Agaricomycotina</taxon>
        <taxon>Tremellomycetes</taxon>
        <taxon>Tremellales</taxon>
        <taxon>Cryptococcaceae</taxon>
        <taxon>Kwoniella</taxon>
    </lineage>
</organism>
<keyword evidence="1" id="KW-0812">Transmembrane</keyword>
<reference evidence="2" key="2">
    <citation type="submission" date="2024-02" db="EMBL/GenBank/DDBJ databases">
        <title>Comparative genomics of Cryptococcus and Kwoniella reveals pathogenesis evolution and contrasting modes of karyotype evolution via chromosome fusion or intercentromeric recombination.</title>
        <authorList>
            <person name="Coelho M.A."/>
            <person name="David-Palma M."/>
            <person name="Shea T."/>
            <person name="Bowers K."/>
            <person name="McGinley-Smith S."/>
            <person name="Mohammad A.W."/>
            <person name="Gnirke A."/>
            <person name="Yurkov A.M."/>
            <person name="Nowrousian M."/>
            <person name="Sun S."/>
            <person name="Cuomo C.A."/>
            <person name="Heitman J."/>
        </authorList>
    </citation>
    <scope>NUCLEOTIDE SEQUENCE</scope>
    <source>
        <strain evidence="2">CBS 10117</strain>
    </source>
</reference>
<evidence type="ECO:0000313" key="2">
    <source>
        <dbReference type="EMBL" id="WWC61278.1"/>
    </source>
</evidence>
<evidence type="ECO:0000256" key="1">
    <source>
        <dbReference type="SAM" id="Phobius"/>
    </source>
</evidence>
<keyword evidence="1" id="KW-1133">Transmembrane helix</keyword>
<dbReference type="AlphaFoldDB" id="A0AAJ8KP71"/>
<name>A0AAJ8KP71_9TREE</name>
<sequence length="306" mass="34637">MNRISYSAIGRASSSRSVFTSPSPRLPLIIRSVHASPRRLAGTEAEKSAYARKMQSLLSQSRLQPTKSKYTIPLQQPWPWHEIASPPGTTMLQRTLFARPPDLSPPLLLFAAGIWGLFVVAYLALPDVQRKDYTDDEKKLIEENERRKQEANIVSRLSMSFTSAIFASAQPLIYGIVSVALLGLIASSTRIVTRINMVQIKPELSTQDPKTVLRLTNVGHEMIPWGKKGFRELNVEDCQVYIPNLKNSHTIRLKVLKDGQTNKWSLDRFPYSLDYREMPDNARVEKEIVQSTNRLQHVFGPLRAAE</sequence>
<gene>
    <name evidence="2" type="ORF">I303_103859</name>
</gene>
<evidence type="ECO:0000313" key="3">
    <source>
        <dbReference type="Proteomes" id="UP000078595"/>
    </source>
</evidence>
<dbReference type="GeneID" id="28967577"/>
<feature type="transmembrane region" description="Helical" evidence="1">
    <location>
        <begin position="107"/>
        <end position="125"/>
    </location>
</feature>
<feature type="transmembrane region" description="Helical" evidence="1">
    <location>
        <begin position="172"/>
        <end position="192"/>
    </location>
</feature>
<keyword evidence="3" id="KW-1185">Reference proteome</keyword>
<dbReference type="EMBL" id="CP144533">
    <property type="protein sequence ID" value="WWC61278.1"/>
    <property type="molecule type" value="Genomic_DNA"/>
</dbReference>
<accession>A0AAJ8KP71</accession>
<dbReference type="KEGG" id="kdj:28967577"/>
<reference evidence="2" key="1">
    <citation type="submission" date="2013-07" db="EMBL/GenBank/DDBJ databases">
        <authorList>
            <consortium name="The Broad Institute Genome Sequencing Platform"/>
            <person name="Cuomo C."/>
            <person name="Litvintseva A."/>
            <person name="Chen Y."/>
            <person name="Heitman J."/>
            <person name="Sun S."/>
            <person name="Springer D."/>
            <person name="Dromer F."/>
            <person name="Young S.K."/>
            <person name="Zeng Q."/>
            <person name="Gargeya S."/>
            <person name="Fitzgerald M."/>
            <person name="Abouelleil A."/>
            <person name="Alvarado L."/>
            <person name="Berlin A.M."/>
            <person name="Chapman S.B."/>
            <person name="Dewar J."/>
            <person name="Goldberg J."/>
            <person name="Griggs A."/>
            <person name="Gujja S."/>
            <person name="Hansen M."/>
            <person name="Howarth C."/>
            <person name="Imamovic A."/>
            <person name="Larimer J."/>
            <person name="McCowan C."/>
            <person name="Murphy C."/>
            <person name="Pearson M."/>
            <person name="Priest M."/>
            <person name="Roberts A."/>
            <person name="Saif S."/>
            <person name="Shea T."/>
            <person name="Sykes S."/>
            <person name="Wortman J."/>
            <person name="Nusbaum C."/>
            <person name="Birren B."/>
        </authorList>
    </citation>
    <scope>NUCLEOTIDE SEQUENCE</scope>
    <source>
        <strain evidence="2">CBS 10117</strain>
    </source>
</reference>